<accession>A0ABD6BVV9</accession>
<feature type="transmembrane region" description="Helical" evidence="6">
    <location>
        <begin position="118"/>
        <end position="139"/>
    </location>
</feature>
<feature type="transmembrane region" description="Helical" evidence="6">
    <location>
        <begin position="382"/>
        <end position="402"/>
    </location>
</feature>
<feature type="transmembrane region" description="Helical" evidence="6">
    <location>
        <begin position="261"/>
        <end position="284"/>
    </location>
</feature>
<feature type="transmembrane region" description="Helical" evidence="6">
    <location>
        <begin position="187"/>
        <end position="206"/>
    </location>
</feature>
<evidence type="ECO:0000256" key="2">
    <source>
        <dbReference type="ARBA" id="ARBA00022475"/>
    </source>
</evidence>
<proteinExistence type="predicted"/>
<dbReference type="Gene3D" id="1.20.1740.10">
    <property type="entry name" value="Amino acid/polyamine transporter I"/>
    <property type="match status" value="1"/>
</dbReference>
<dbReference type="InterPro" id="IPR050367">
    <property type="entry name" value="APC_superfamily"/>
</dbReference>
<dbReference type="EMBL" id="JBHUCZ010000014">
    <property type="protein sequence ID" value="MFD1568725.1"/>
    <property type="molecule type" value="Genomic_DNA"/>
</dbReference>
<evidence type="ECO:0000313" key="8">
    <source>
        <dbReference type="Proteomes" id="UP001597139"/>
    </source>
</evidence>
<feature type="transmembrane region" description="Helical" evidence="6">
    <location>
        <begin position="146"/>
        <end position="167"/>
    </location>
</feature>
<dbReference type="RefSeq" id="WP_267646082.1">
    <property type="nucleotide sequence ID" value="NZ_JANHGR010000001.1"/>
</dbReference>
<dbReference type="PANTHER" id="PTHR42770">
    <property type="entry name" value="AMINO ACID TRANSPORTER-RELATED"/>
    <property type="match status" value="1"/>
</dbReference>
<evidence type="ECO:0000256" key="3">
    <source>
        <dbReference type="ARBA" id="ARBA00022692"/>
    </source>
</evidence>
<feature type="transmembrane region" description="Helical" evidence="6">
    <location>
        <begin position="218"/>
        <end position="241"/>
    </location>
</feature>
<keyword evidence="8" id="KW-1185">Reference proteome</keyword>
<evidence type="ECO:0000256" key="4">
    <source>
        <dbReference type="ARBA" id="ARBA00022989"/>
    </source>
</evidence>
<keyword evidence="5 6" id="KW-0472">Membrane</keyword>
<evidence type="ECO:0000313" key="7">
    <source>
        <dbReference type="EMBL" id="MFD1568725.1"/>
    </source>
</evidence>
<evidence type="ECO:0000256" key="6">
    <source>
        <dbReference type="SAM" id="Phobius"/>
    </source>
</evidence>
<feature type="transmembrane region" description="Helical" evidence="6">
    <location>
        <begin position="7"/>
        <end position="29"/>
    </location>
</feature>
<protein>
    <submittedName>
        <fullName evidence="7">APC family permease</fullName>
    </submittedName>
</protein>
<dbReference type="PIRSF" id="PIRSF006060">
    <property type="entry name" value="AA_transporter"/>
    <property type="match status" value="1"/>
</dbReference>
<gene>
    <name evidence="7" type="ORF">ACFSAU_14610</name>
</gene>
<evidence type="ECO:0000256" key="1">
    <source>
        <dbReference type="ARBA" id="ARBA00004651"/>
    </source>
</evidence>
<dbReference type="InterPro" id="IPR002293">
    <property type="entry name" value="AA/rel_permease1"/>
</dbReference>
<evidence type="ECO:0000256" key="5">
    <source>
        <dbReference type="ARBA" id="ARBA00023136"/>
    </source>
</evidence>
<reference evidence="7 8" key="1">
    <citation type="journal article" date="2019" name="Int. J. Syst. Evol. Microbiol.">
        <title>The Global Catalogue of Microorganisms (GCM) 10K type strain sequencing project: providing services to taxonomists for standard genome sequencing and annotation.</title>
        <authorList>
            <consortium name="The Broad Institute Genomics Platform"/>
            <consortium name="The Broad Institute Genome Sequencing Center for Infectious Disease"/>
            <person name="Wu L."/>
            <person name="Ma J."/>
        </authorList>
    </citation>
    <scope>NUCLEOTIDE SEQUENCE [LARGE SCALE GENOMIC DNA]</scope>
    <source>
        <strain evidence="7 8">CGMCC 1.12859</strain>
    </source>
</reference>
<organism evidence="7 8">
    <name type="scientific">Halolamina litorea</name>
    <dbReference type="NCBI Taxonomy" id="1515593"/>
    <lineage>
        <taxon>Archaea</taxon>
        <taxon>Methanobacteriati</taxon>
        <taxon>Methanobacteriota</taxon>
        <taxon>Stenosarchaea group</taxon>
        <taxon>Halobacteria</taxon>
        <taxon>Halobacteriales</taxon>
        <taxon>Haloferacaceae</taxon>
    </lineage>
</organism>
<feature type="transmembrane region" description="Helical" evidence="6">
    <location>
        <begin position="318"/>
        <end position="335"/>
    </location>
</feature>
<sequence>MAELERELGLFGATVYGVGLILGAGIYAILGEAAGQAGPSVVLSFVLAAIIASLTGLSYAELASLYPKGEGDYIYVRAAFGSKRLSELTALLRVLVGVVSAAAVALAFAGYLSSFVPTLPTTLVAIGLVAATAAVNFWGIDTSARLNVLFTAVEVVGLLVIVAVGFGEWGTVDPLDAPHGGVGTVQAAFLVFFAYVGFGSLVNIAEETRDATTRIPQAILLSIGITTVLYVAVALSAVGVVDPETLGASASPLALVAEQGWGAAAGVALAVIALFSTTNTVLILQISTSRMLYGVSKAEYNSFPTVFSQVHPERRTPHYAVVLVGAITAGVSLLGDVGTVAGLANLLLLVVFVLINAALLALRYREPDRERGFRAPGNVGRFSLTAAAGVVTSLGFAAFYLGEAVGLL</sequence>
<keyword evidence="4 6" id="KW-1133">Transmembrane helix</keyword>
<dbReference type="AlphaFoldDB" id="A0ABD6BVV9"/>
<dbReference type="Proteomes" id="UP001597139">
    <property type="component" value="Unassembled WGS sequence"/>
</dbReference>
<feature type="transmembrane region" description="Helical" evidence="6">
    <location>
        <begin position="341"/>
        <end position="362"/>
    </location>
</feature>
<keyword evidence="2" id="KW-1003">Cell membrane</keyword>
<feature type="transmembrane region" description="Helical" evidence="6">
    <location>
        <begin position="41"/>
        <end position="60"/>
    </location>
</feature>
<keyword evidence="3 6" id="KW-0812">Transmembrane</keyword>
<dbReference type="Pfam" id="PF13520">
    <property type="entry name" value="AA_permease_2"/>
    <property type="match status" value="1"/>
</dbReference>
<comment type="caution">
    <text evidence="7">The sequence shown here is derived from an EMBL/GenBank/DDBJ whole genome shotgun (WGS) entry which is preliminary data.</text>
</comment>
<dbReference type="PANTHER" id="PTHR42770:SF11">
    <property type="entry name" value="INNER MEMBRANE TRANSPORT PROTEIN YBAT"/>
    <property type="match status" value="1"/>
</dbReference>
<comment type="subcellular location">
    <subcellularLocation>
        <location evidence="1">Cell membrane</location>
        <topology evidence="1">Multi-pass membrane protein</topology>
    </subcellularLocation>
</comment>
<feature type="transmembrane region" description="Helical" evidence="6">
    <location>
        <begin position="90"/>
        <end position="112"/>
    </location>
</feature>
<dbReference type="GO" id="GO:0005886">
    <property type="term" value="C:plasma membrane"/>
    <property type="evidence" value="ECO:0007669"/>
    <property type="project" value="UniProtKB-SubCell"/>
</dbReference>
<name>A0ABD6BVV9_9EURY</name>